<keyword evidence="1" id="KW-0732">Signal</keyword>
<organism evidence="2">
    <name type="scientific">uncultured Sphingomonadaceae bacterium</name>
    <dbReference type="NCBI Taxonomy" id="169976"/>
    <lineage>
        <taxon>Bacteria</taxon>
        <taxon>Pseudomonadati</taxon>
        <taxon>Pseudomonadota</taxon>
        <taxon>Alphaproteobacteria</taxon>
        <taxon>Sphingomonadales</taxon>
        <taxon>Sphingomonadaceae</taxon>
        <taxon>environmental samples</taxon>
    </lineage>
</organism>
<dbReference type="InterPro" id="IPR018673">
    <property type="entry name" value="DUF2141"/>
</dbReference>
<sequence length="167" mass="17305">MRMVKLVLLGALAVGGAAGARAAMGPDARACDGGSSAFLVNVRGLKAAQGVLRVQLYGENPGDFLKKGRKLRRIELPVRGTGAMPVCVAVPRAGTYAVAVRHDLDGNGKSGWSDGGGFSRNPRLSLIDLKPAHAKVAMAVGGGVRPIDVVLNYRRGLSIGPVRTARP</sequence>
<protein>
    <recommendedName>
        <fullName evidence="3">DUF2141 domain-containing protein</fullName>
    </recommendedName>
</protein>
<dbReference type="Pfam" id="PF09912">
    <property type="entry name" value="DUF2141"/>
    <property type="match status" value="1"/>
</dbReference>
<proteinExistence type="predicted"/>
<dbReference type="EMBL" id="CADCVW010000104">
    <property type="protein sequence ID" value="CAA9519998.1"/>
    <property type="molecule type" value="Genomic_DNA"/>
</dbReference>
<gene>
    <name evidence="2" type="ORF">AVDCRST_MAG39-2577</name>
</gene>
<feature type="signal peptide" evidence="1">
    <location>
        <begin position="1"/>
        <end position="22"/>
    </location>
</feature>
<evidence type="ECO:0008006" key="3">
    <source>
        <dbReference type="Google" id="ProtNLM"/>
    </source>
</evidence>
<evidence type="ECO:0000256" key="1">
    <source>
        <dbReference type="SAM" id="SignalP"/>
    </source>
</evidence>
<evidence type="ECO:0000313" key="2">
    <source>
        <dbReference type="EMBL" id="CAA9519998.1"/>
    </source>
</evidence>
<feature type="chain" id="PRO_5027099793" description="DUF2141 domain-containing protein" evidence="1">
    <location>
        <begin position="23"/>
        <end position="167"/>
    </location>
</feature>
<dbReference type="AlphaFoldDB" id="A0A6J4TEG6"/>
<reference evidence="2" key="1">
    <citation type="submission" date="2020-02" db="EMBL/GenBank/DDBJ databases">
        <authorList>
            <person name="Meier V. D."/>
        </authorList>
    </citation>
    <scope>NUCLEOTIDE SEQUENCE</scope>
    <source>
        <strain evidence="2">AVDCRST_MAG39</strain>
    </source>
</reference>
<name>A0A6J4TEG6_9SPHN</name>
<accession>A0A6J4TEG6</accession>